<gene>
    <name evidence="7" type="ORF">RJ641_034401</name>
</gene>
<evidence type="ECO:0000256" key="3">
    <source>
        <dbReference type="ARBA" id="ARBA00022833"/>
    </source>
</evidence>
<proteinExistence type="predicted"/>
<dbReference type="EMBL" id="JBAMMX010000008">
    <property type="protein sequence ID" value="KAK6934246.1"/>
    <property type="molecule type" value="Genomic_DNA"/>
</dbReference>
<keyword evidence="3" id="KW-0862">Zinc</keyword>
<reference evidence="7 8" key="1">
    <citation type="submission" date="2023-12" db="EMBL/GenBank/DDBJ databases">
        <title>A high-quality genome assembly for Dillenia turbinata (Dilleniales).</title>
        <authorList>
            <person name="Chanderbali A."/>
        </authorList>
    </citation>
    <scope>NUCLEOTIDE SEQUENCE [LARGE SCALE GENOMIC DNA]</scope>
    <source>
        <strain evidence="7">LSX21</strain>
        <tissue evidence="7">Leaf</tissue>
    </source>
</reference>
<dbReference type="PANTHER" id="PTHR31251">
    <property type="entry name" value="SQUAMOSA PROMOTER-BINDING-LIKE PROTEIN 4"/>
    <property type="match status" value="1"/>
</dbReference>
<evidence type="ECO:0000259" key="6">
    <source>
        <dbReference type="PROSITE" id="PS51141"/>
    </source>
</evidence>
<keyword evidence="1" id="KW-0479">Metal-binding</keyword>
<sequence>MKPLWSSTSTHQTAKPPSTFFFFRAFFTSKFKPHHSSPSLSHNFQSMKANSSQLRQTQKGKSKKKVKEESGTVFEDDDDYEDYEDGVELGFVGDDKKKKLICGSSKRGSYKGGGGGTVASCQAERCTADLAEAKQYHRRHKVCEVHAKAAAVIVNGLQQRFCQQCSRFRNSDSGYFLMFHELSEFDESKRSCRRRLAGHNERRRKTSLESHGEGSSCKGMSSHLKENQCRQADERGRVQMSLSGNSVYKHFQIR</sequence>
<dbReference type="PROSITE" id="PS51141">
    <property type="entry name" value="ZF_SBP"/>
    <property type="match status" value="1"/>
</dbReference>
<evidence type="ECO:0000256" key="1">
    <source>
        <dbReference type="ARBA" id="ARBA00022723"/>
    </source>
</evidence>
<name>A0AAN8ZDM5_9MAGN</name>
<comment type="caution">
    <text evidence="7">The sequence shown here is derived from an EMBL/GenBank/DDBJ whole genome shotgun (WGS) entry which is preliminary data.</text>
</comment>
<dbReference type="GO" id="GO:0005634">
    <property type="term" value="C:nucleus"/>
    <property type="evidence" value="ECO:0007669"/>
    <property type="project" value="InterPro"/>
</dbReference>
<dbReference type="Proteomes" id="UP001370490">
    <property type="component" value="Unassembled WGS sequence"/>
</dbReference>
<evidence type="ECO:0000313" key="8">
    <source>
        <dbReference type="Proteomes" id="UP001370490"/>
    </source>
</evidence>
<dbReference type="PANTHER" id="PTHR31251:SF226">
    <property type="entry name" value="SQUAMOSA PROMOTER-BINDING-LIKE PROTEIN 6"/>
    <property type="match status" value="1"/>
</dbReference>
<dbReference type="GO" id="GO:0008270">
    <property type="term" value="F:zinc ion binding"/>
    <property type="evidence" value="ECO:0007669"/>
    <property type="project" value="UniProtKB-KW"/>
</dbReference>
<feature type="region of interest" description="Disordered" evidence="5">
    <location>
        <begin position="38"/>
        <end position="72"/>
    </location>
</feature>
<protein>
    <submittedName>
        <fullName evidence="7">SBP domain</fullName>
    </submittedName>
</protein>
<dbReference type="Pfam" id="PF03110">
    <property type="entry name" value="SBP"/>
    <property type="match status" value="2"/>
</dbReference>
<feature type="region of interest" description="Disordered" evidence="5">
    <location>
        <begin position="196"/>
        <end position="230"/>
    </location>
</feature>
<feature type="compositionally biased region" description="Polar residues" evidence="5">
    <location>
        <begin position="38"/>
        <end position="55"/>
    </location>
</feature>
<dbReference type="Gene3D" id="4.10.1100.10">
    <property type="entry name" value="Transcription factor, SBP-box domain"/>
    <property type="match status" value="1"/>
</dbReference>
<dbReference type="InterPro" id="IPR004333">
    <property type="entry name" value="SBP_dom"/>
</dbReference>
<evidence type="ECO:0000256" key="5">
    <source>
        <dbReference type="SAM" id="MobiDB-lite"/>
    </source>
</evidence>
<dbReference type="InterPro" id="IPR036893">
    <property type="entry name" value="SBP_sf"/>
</dbReference>
<feature type="compositionally biased region" description="Basic residues" evidence="5">
    <location>
        <begin position="196"/>
        <end position="205"/>
    </location>
</feature>
<dbReference type="GO" id="GO:0003677">
    <property type="term" value="F:DNA binding"/>
    <property type="evidence" value="ECO:0007669"/>
    <property type="project" value="InterPro"/>
</dbReference>
<organism evidence="7 8">
    <name type="scientific">Dillenia turbinata</name>
    <dbReference type="NCBI Taxonomy" id="194707"/>
    <lineage>
        <taxon>Eukaryota</taxon>
        <taxon>Viridiplantae</taxon>
        <taxon>Streptophyta</taxon>
        <taxon>Embryophyta</taxon>
        <taxon>Tracheophyta</taxon>
        <taxon>Spermatophyta</taxon>
        <taxon>Magnoliopsida</taxon>
        <taxon>eudicotyledons</taxon>
        <taxon>Gunneridae</taxon>
        <taxon>Pentapetalae</taxon>
        <taxon>Dilleniales</taxon>
        <taxon>Dilleniaceae</taxon>
        <taxon>Dillenia</taxon>
    </lineage>
</organism>
<keyword evidence="2 4" id="KW-0863">Zinc-finger</keyword>
<evidence type="ECO:0000256" key="2">
    <source>
        <dbReference type="ARBA" id="ARBA00022771"/>
    </source>
</evidence>
<dbReference type="InterPro" id="IPR044817">
    <property type="entry name" value="SBP-like"/>
</dbReference>
<dbReference type="AlphaFoldDB" id="A0AAN8ZDM5"/>
<evidence type="ECO:0000256" key="4">
    <source>
        <dbReference type="PROSITE-ProRule" id="PRU00470"/>
    </source>
</evidence>
<dbReference type="SUPFAM" id="SSF103612">
    <property type="entry name" value="SBT domain"/>
    <property type="match status" value="1"/>
</dbReference>
<evidence type="ECO:0000313" key="7">
    <source>
        <dbReference type="EMBL" id="KAK6934246.1"/>
    </source>
</evidence>
<accession>A0AAN8ZDM5</accession>
<feature type="domain" description="SBP-type" evidence="6">
    <location>
        <begin position="118"/>
        <end position="206"/>
    </location>
</feature>
<keyword evidence="8" id="KW-1185">Reference proteome</keyword>